<dbReference type="Proteomes" id="UP000692816">
    <property type="component" value="Unassembled WGS sequence"/>
</dbReference>
<comment type="caution">
    <text evidence="1">The sequence shown here is derived from an EMBL/GenBank/DDBJ whole genome shotgun (WGS) entry which is preliminary data.</text>
</comment>
<name>A0ABS3MNH9_9BRAD</name>
<evidence type="ECO:0008006" key="3">
    <source>
        <dbReference type="Google" id="ProtNLM"/>
    </source>
</evidence>
<protein>
    <recommendedName>
        <fullName evidence="3">3-keto-disaccharide hydrolase domain-containing protein</fullName>
    </recommendedName>
</protein>
<keyword evidence="2" id="KW-1185">Reference proteome</keyword>
<accession>A0ABS3MNH9</accession>
<dbReference type="Gene3D" id="2.60.120.560">
    <property type="entry name" value="Exo-inulinase, domain 1"/>
    <property type="match status" value="1"/>
</dbReference>
<sequence length="314" mass="34112">MTTIESMSLLYCEVSVTWTPLTNLSVAHYLRVRGSDLPVRRHAQESRPVFEKGRCVSAPIPPSAVERARLICGRGRPALNLPATEVGLRAAIAFLAVIMGMSIGPVSPAESSAIDLSQQNVGAPPEQFEFWRGRQVDVGHWAIVDDSGASGGTAIQRSDPDRTDEAALAIYAPVSVTNARVRTHFKLINGSTPSAGIALRVTGPDDYYLVRVGEDDQRISLLRVARGVSEEIAGVDAGIARNHWQTLEVTAKDNAFTISLEGAWVLTVFDDSKLVAGQFGIWTERDDLTRFNQVEISPITADYSRFDPQGRPGD</sequence>
<evidence type="ECO:0000313" key="2">
    <source>
        <dbReference type="Proteomes" id="UP000692816"/>
    </source>
</evidence>
<reference evidence="1" key="1">
    <citation type="journal article" date="2021" name="Int. J. Syst. Evol. Microbiol.">
        <title>Bradyrhizobium septentrionale sp. nov. (sv. septentrionale) and Bradyrhizobium quebecense sp. nov. (sv. septentrionale) associated with legumes native to Canada possess rearranged symbiosis genes and numerous insertion sequences.</title>
        <authorList>
            <person name="Bromfield E.S.P."/>
            <person name="Cloutier S."/>
        </authorList>
    </citation>
    <scope>NUCLEOTIDE SEQUENCE</scope>
    <source>
        <strain evidence="1">12S5</strain>
    </source>
</reference>
<organism evidence="1 2">
    <name type="scientific">Bradyrhizobium quebecense</name>
    <dbReference type="NCBI Taxonomy" id="2748629"/>
    <lineage>
        <taxon>Bacteria</taxon>
        <taxon>Pseudomonadati</taxon>
        <taxon>Pseudomonadota</taxon>
        <taxon>Alphaproteobacteria</taxon>
        <taxon>Hyphomicrobiales</taxon>
        <taxon>Nitrobacteraceae</taxon>
        <taxon>Bradyrhizobium</taxon>
    </lineage>
</organism>
<gene>
    <name evidence="1" type="ORF">J4P68_27215</name>
</gene>
<evidence type="ECO:0000313" key="1">
    <source>
        <dbReference type="EMBL" id="MBO1432943.1"/>
    </source>
</evidence>
<proteinExistence type="predicted"/>
<dbReference type="RefSeq" id="WP_207835268.1">
    <property type="nucleotide sequence ID" value="NZ_CP088282.1"/>
</dbReference>
<dbReference type="EMBL" id="JAGEPA010000001">
    <property type="protein sequence ID" value="MBO1432943.1"/>
    <property type="molecule type" value="Genomic_DNA"/>
</dbReference>